<dbReference type="GO" id="GO:0005737">
    <property type="term" value="C:cytoplasm"/>
    <property type="evidence" value="ECO:0007669"/>
    <property type="project" value="TreeGrafter"/>
</dbReference>
<protein>
    <submittedName>
        <fullName evidence="4">ASH domain-containing protein</fullName>
    </submittedName>
</protein>
<accession>A0A183DT97</accession>
<proteinExistence type="predicted"/>
<dbReference type="GO" id="GO:0051298">
    <property type="term" value="P:centrosome duplication"/>
    <property type="evidence" value="ECO:0007669"/>
    <property type="project" value="InterPro"/>
</dbReference>
<organism evidence="4">
    <name type="scientific">Gongylonema pulchrum</name>
    <dbReference type="NCBI Taxonomy" id="637853"/>
    <lineage>
        <taxon>Eukaryota</taxon>
        <taxon>Metazoa</taxon>
        <taxon>Ecdysozoa</taxon>
        <taxon>Nematoda</taxon>
        <taxon>Chromadorea</taxon>
        <taxon>Rhabditida</taxon>
        <taxon>Spirurina</taxon>
        <taxon>Spiruromorpha</taxon>
        <taxon>Spiruroidea</taxon>
        <taxon>Gongylonematidae</taxon>
        <taxon>Gongylonema</taxon>
    </lineage>
</organism>
<dbReference type="OrthoDB" id="5860704at2759"/>
<name>A0A183DT97_9BILA</name>
<dbReference type="PANTHER" id="PTHR16029">
    <property type="entry name" value="CENTROSOMAL PROTEIN OF 192 KDA"/>
    <property type="match status" value="1"/>
</dbReference>
<dbReference type="GO" id="GO:0019901">
    <property type="term" value="F:protein kinase binding"/>
    <property type="evidence" value="ECO:0007669"/>
    <property type="project" value="TreeGrafter"/>
</dbReference>
<evidence type="ECO:0000313" key="2">
    <source>
        <dbReference type="EMBL" id="VDN19541.1"/>
    </source>
</evidence>
<dbReference type="AlphaFoldDB" id="A0A183DT97"/>
<evidence type="ECO:0000259" key="1">
    <source>
        <dbReference type="Pfam" id="PF22073"/>
    </source>
</evidence>
<dbReference type="PANTHER" id="PTHR16029:SF11">
    <property type="entry name" value="CENTROSOMAL PROTEIN OF 192 KDA"/>
    <property type="match status" value="1"/>
</dbReference>
<dbReference type="GO" id="GO:0005814">
    <property type="term" value="C:centriole"/>
    <property type="evidence" value="ECO:0007669"/>
    <property type="project" value="TreeGrafter"/>
</dbReference>
<gene>
    <name evidence="2" type="ORF">GPUH_LOCUS11938</name>
</gene>
<sequence>MLNEEEEEAKVHTLCNVEAESQGKFLSCDQSLLYFGFVALNCRVNRTIRLRNISSKSLNLKLHLESIDKGYELLEHGIVVLKPRETYMLHVVFEPKLCAFFRNVLQISVLNAECIKYSVPLHGSGGVAALRILAQPELQMLRDGSFVLTTQGVTNINAFVRLIVLDKETKKPVKGSVVTPSDCVCILRRGTQKFSVGIPSAREDENTANSNQTFATSQMRASVAGSIQFYVQLLWGEEAQRRHLKRLSRNFFRYENEMRENWTFYGYEFTKCRFLNEEKCKASASENSSPGLHDREAFELGLRITLISVIDNRFSVLSRTQQERMLAESVILEPDATLAPTSHNRSIIEDISTVFPSSRLL</sequence>
<dbReference type="InterPro" id="IPR054090">
    <property type="entry name" value="Cep192_Spd-2-like_dom"/>
</dbReference>
<dbReference type="GO" id="GO:0000242">
    <property type="term" value="C:pericentriolar material"/>
    <property type="evidence" value="ECO:0007669"/>
    <property type="project" value="TreeGrafter"/>
</dbReference>
<dbReference type="EMBL" id="UYRT01078914">
    <property type="protein sequence ID" value="VDN19541.1"/>
    <property type="molecule type" value="Genomic_DNA"/>
</dbReference>
<dbReference type="GO" id="GO:0071539">
    <property type="term" value="P:protein localization to centrosome"/>
    <property type="evidence" value="ECO:0007669"/>
    <property type="project" value="InterPro"/>
</dbReference>
<evidence type="ECO:0000313" key="3">
    <source>
        <dbReference type="Proteomes" id="UP000271098"/>
    </source>
</evidence>
<dbReference type="InterPro" id="IPR013783">
    <property type="entry name" value="Ig-like_fold"/>
</dbReference>
<reference evidence="2 3" key="2">
    <citation type="submission" date="2018-11" db="EMBL/GenBank/DDBJ databases">
        <authorList>
            <consortium name="Pathogen Informatics"/>
        </authorList>
    </citation>
    <scope>NUCLEOTIDE SEQUENCE [LARGE SCALE GENOMIC DNA]</scope>
</reference>
<keyword evidence="3" id="KW-1185">Reference proteome</keyword>
<dbReference type="GO" id="GO:0090222">
    <property type="term" value="P:centrosome-templated microtubule nucleation"/>
    <property type="evidence" value="ECO:0007669"/>
    <property type="project" value="InterPro"/>
</dbReference>
<reference evidence="4" key="1">
    <citation type="submission" date="2016-06" db="UniProtKB">
        <authorList>
            <consortium name="WormBaseParasite"/>
        </authorList>
    </citation>
    <scope>IDENTIFICATION</scope>
</reference>
<dbReference type="Pfam" id="PF22073">
    <property type="entry name" value="Cep192_D4"/>
    <property type="match status" value="1"/>
</dbReference>
<dbReference type="GO" id="GO:0090307">
    <property type="term" value="P:mitotic spindle assembly"/>
    <property type="evidence" value="ECO:0007669"/>
    <property type="project" value="TreeGrafter"/>
</dbReference>
<dbReference type="InterPro" id="IPR039103">
    <property type="entry name" value="Spd-2/CEP192"/>
</dbReference>
<dbReference type="WBParaSite" id="GPUH_0001195201-mRNA-1">
    <property type="protein sequence ID" value="GPUH_0001195201-mRNA-1"/>
    <property type="gene ID" value="GPUH_0001195201"/>
</dbReference>
<feature type="domain" description="Cep192/Spd-2-like" evidence="1">
    <location>
        <begin position="25"/>
        <end position="126"/>
    </location>
</feature>
<dbReference type="Gene3D" id="2.60.40.10">
    <property type="entry name" value="Immunoglobulins"/>
    <property type="match status" value="1"/>
</dbReference>
<evidence type="ECO:0000313" key="4">
    <source>
        <dbReference type="WBParaSite" id="GPUH_0001195201-mRNA-1"/>
    </source>
</evidence>
<dbReference type="Proteomes" id="UP000271098">
    <property type="component" value="Unassembled WGS sequence"/>
</dbReference>